<evidence type="ECO:0000256" key="1">
    <source>
        <dbReference type="ARBA" id="ARBA00023239"/>
    </source>
</evidence>
<evidence type="ECO:0000313" key="6">
    <source>
        <dbReference type="EMBL" id="GHF35015.1"/>
    </source>
</evidence>
<evidence type="ECO:0000256" key="4">
    <source>
        <dbReference type="ARBA" id="ARBA00047208"/>
    </source>
</evidence>
<dbReference type="InterPro" id="IPR045959">
    <property type="entry name" value="CGDB"/>
</dbReference>
<dbReference type="Pfam" id="PF19906">
    <property type="entry name" value="CGDB"/>
    <property type="match status" value="1"/>
</dbReference>
<keyword evidence="2" id="KW-0119">Carbohydrate metabolism</keyword>
<dbReference type="OrthoDB" id="1494151at2"/>
<name>A0A8H9IPT9_9PSEU</name>
<keyword evidence="7" id="KW-1185">Reference proteome</keyword>
<gene>
    <name evidence="6" type="ORF">GCM10017566_04660</name>
</gene>
<dbReference type="EMBL" id="BNAV01000001">
    <property type="protein sequence ID" value="GHF35015.1"/>
    <property type="molecule type" value="Genomic_DNA"/>
</dbReference>
<dbReference type="Proteomes" id="UP000658656">
    <property type="component" value="Unassembled WGS sequence"/>
</dbReference>
<evidence type="ECO:0000313" key="7">
    <source>
        <dbReference type="Proteomes" id="UP000658656"/>
    </source>
</evidence>
<dbReference type="GO" id="GO:0016829">
    <property type="term" value="F:lyase activity"/>
    <property type="evidence" value="ECO:0007669"/>
    <property type="project" value="UniProtKB-KW"/>
</dbReference>
<dbReference type="AlphaFoldDB" id="A0A8H9IPT9"/>
<feature type="domain" description="C-glycoside deglycosidase beta subunit" evidence="5">
    <location>
        <begin position="24"/>
        <end position="112"/>
    </location>
</feature>
<dbReference type="RefSeq" id="WP_145933518.1">
    <property type="nucleotide sequence ID" value="NZ_BNAV01000001.1"/>
</dbReference>
<organism evidence="6 7">
    <name type="scientific">Amycolatopsis bartoniae</name>
    <dbReference type="NCBI Taxonomy" id="941986"/>
    <lineage>
        <taxon>Bacteria</taxon>
        <taxon>Bacillati</taxon>
        <taxon>Actinomycetota</taxon>
        <taxon>Actinomycetes</taxon>
        <taxon>Pseudonocardiales</taxon>
        <taxon>Pseudonocardiaceae</taxon>
        <taxon>Amycolatopsis</taxon>
    </lineage>
</organism>
<accession>A0A8H9IPT9</accession>
<reference evidence="6" key="2">
    <citation type="submission" date="2020-09" db="EMBL/GenBank/DDBJ databases">
        <authorList>
            <person name="Sun Q."/>
            <person name="Zhou Y."/>
        </authorList>
    </citation>
    <scope>NUCLEOTIDE SEQUENCE</scope>
    <source>
        <strain evidence="6">CGMCC 4.7679</strain>
    </source>
</reference>
<sequence>MFDELVLPERAELRKERDGSSVLSLNLRLPWYRALPLSCVNELELAIDGTPIAPDDVTIGVGDGFHSLAEVQSLDNTWWFQLDTAEARIPNKNGVQPGEHTVAISLGLRIPYRADPSDEPEFTQTAEYTRSVRFEGGDL</sequence>
<evidence type="ECO:0000259" key="5">
    <source>
        <dbReference type="Pfam" id="PF19906"/>
    </source>
</evidence>
<evidence type="ECO:0000256" key="2">
    <source>
        <dbReference type="ARBA" id="ARBA00023277"/>
    </source>
</evidence>
<protein>
    <recommendedName>
        <fullName evidence="4">C-deglycosylation enzyme beta subunit</fullName>
    </recommendedName>
</protein>
<keyword evidence="1" id="KW-0456">Lyase</keyword>
<comment type="similarity">
    <text evidence="3">Belongs to the C-glycoside deglycosidase beta subunit family.</text>
</comment>
<proteinExistence type="inferred from homology"/>
<evidence type="ECO:0000256" key="3">
    <source>
        <dbReference type="ARBA" id="ARBA00046336"/>
    </source>
</evidence>
<comment type="caution">
    <text evidence="6">The sequence shown here is derived from an EMBL/GenBank/DDBJ whole genome shotgun (WGS) entry which is preliminary data.</text>
</comment>
<reference evidence="6" key="1">
    <citation type="journal article" date="2014" name="Int. J. Syst. Evol. Microbiol.">
        <title>Complete genome sequence of Corynebacterium casei LMG S-19264T (=DSM 44701T), isolated from a smear-ripened cheese.</title>
        <authorList>
            <consortium name="US DOE Joint Genome Institute (JGI-PGF)"/>
            <person name="Walter F."/>
            <person name="Albersmeier A."/>
            <person name="Kalinowski J."/>
            <person name="Ruckert C."/>
        </authorList>
    </citation>
    <scope>NUCLEOTIDE SEQUENCE</scope>
    <source>
        <strain evidence="6">CGMCC 4.7679</strain>
    </source>
</reference>